<dbReference type="PANTHER" id="PTHR42917:SF2">
    <property type="entry name" value="2,4-DIENOYL-COA REDUCTASE [(2E)-ENOYL-COA-PRODUCING]"/>
    <property type="match status" value="1"/>
</dbReference>
<evidence type="ECO:0000256" key="8">
    <source>
        <dbReference type="ARBA" id="ARBA00023004"/>
    </source>
</evidence>
<keyword evidence="8" id="KW-0408">Iron</keyword>
<dbReference type="InterPro" id="IPR001155">
    <property type="entry name" value="OxRdtase_FMN_N"/>
</dbReference>
<keyword evidence="9" id="KW-0411">Iron-sulfur</keyword>
<reference evidence="12 13" key="1">
    <citation type="submission" date="2020-10" db="EMBL/GenBank/DDBJ databases">
        <title>Eggerthella sp. nov., isolated from human feces.</title>
        <authorList>
            <person name="Yajun G."/>
        </authorList>
    </citation>
    <scope>NUCLEOTIDE SEQUENCE [LARGE SCALE GENOMIC DNA]</scope>
    <source>
        <strain evidence="12 13">HF-1101</strain>
    </source>
</reference>
<evidence type="ECO:0000256" key="4">
    <source>
        <dbReference type="ARBA" id="ARBA00022630"/>
    </source>
</evidence>
<dbReference type="GO" id="GO:0046872">
    <property type="term" value="F:metal ion binding"/>
    <property type="evidence" value="ECO:0007669"/>
    <property type="project" value="UniProtKB-KW"/>
</dbReference>
<sequence length="754" mass="81107">MGTEVSRRSFLKGAVLSAVGATVAGSGLAGCAPKTEGTAAAAGSDAVASGAAGNLTPQTALAQLNPQDYDYTANSITDWEGTTLFSDWSFGPLTLHNRMVKSAAGSAYLPFWTTEMTIAEYTHWAKGGVELMWVEDYASLLEHYPASYKVRTRENADLAQVADAIHEAGSYCGYQLSLMGASFSGFDATTAAQFECANAHDLTLDEVHLVQADFVDAAKFLQEQGFDAVEINAAGNNIGQAFLSRNRNERTDEYGPQSFENRTRFVNEIIEGIKAACGADFPVQVLINALEENDYDLGQNATLTTVEENLQMAKLLEKAGADSLHVRLGPFNNHPAEFASDMYFTGYGIDGATGYGNQFDFSRHFEGKLIANHSGCGMLLDVAREFKDAVSIPVGTVTYMDPAHAPDFFEQALKDGKADFYLMNRPFMVDPEYIVKLRENRLDEIRPCNRCLHCHFDLDEDGAFYEHCRMNAAHMRAYTEQMPEGPDLPAGTGSKSVMVVGGGPAGMEAARVAALRGYDVTLYERKGSVGGLLEFAANVKGPHENIARTRDYLARQLEVTGVKVVTGQEVDADFVKQQSPDAVVVATGGVRDTLGLQSADGTDVVSIDDFLMADIGQEVTVVGENAQAVDVALRLVAEGKHVTIASPLPLTALDKGQSDHIKGFVIPMLYTRGTRVWPNASVKSLDGGSITISCDTGVDMTYPCDTVIEALDMLPDTSIADALSGMEVYSVGDCDRPFNIAEAITAGNLAARKI</sequence>
<evidence type="ECO:0000256" key="1">
    <source>
        <dbReference type="ARBA" id="ARBA00001917"/>
    </source>
</evidence>
<accession>A0A6L7INZ6</accession>
<evidence type="ECO:0000256" key="5">
    <source>
        <dbReference type="ARBA" id="ARBA00022643"/>
    </source>
</evidence>
<dbReference type="PROSITE" id="PS51318">
    <property type="entry name" value="TAT"/>
    <property type="match status" value="1"/>
</dbReference>
<feature type="domain" description="NADH:flavin oxidoreductase/NADH oxidase N-terminal" evidence="10">
    <location>
        <begin position="84"/>
        <end position="299"/>
    </location>
</feature>
<dbReference type="AlphaFoldDB" id="A0A6L7INZ6"/>
<organism evidence="12 13">
    <name type="scientific">Eggerthella guodeyinii</name>
    <dbReference type="NCBI Taxonomy" id="2690837"/>
    <lineage>
        <taxon>Bacteria</taxon>
        <taxon>Bacillati</taxon>
        <taxon>Actinomycetota</taxon>
        <taxon>Coriobacteriia</taxon>
        <taxon>Eggerthellales</taxon>
        <taxon>Eggerthellaceae</taxon>
        <taxon>Eggerthella</taxon>
    </lineage>
</organism>
<comment type="similarity">
    <text evidence="3">In the N-terminal section; belongs to the NADH:flavin oxidoreductase/NADH oxidase family.</text>
</comment>
<dbReference type="RefSeq" id="WP_160941244.1">
    <property type="nucleotide sequence ID" value="NZ_CP063310.1"/>
</dbReference>
<dbReference type="SUPFAM" id="SSF51395">
    <property type="entry name" value="FMN-linked oxidoreductases"/>
    <property type="match status" value="1"/>
</dbReference>
<dbReference type="InterPro" id="IPR006311">
    <property type="entry name" value="TAT_signal"/>
</dbReference>
<dbReference type="InterPro" id="IPR013785">
    <property type="entry name" value="Aldolase_TIM"/>
</dbReference>
<dbReference type="EMBL" id="CP063310">
    <property type="protein sequence ID" value="QOS67762.1"/>
    <property type="molecule type" value="Genomic_DNA"/>
</dbReference>
<dbReference type="SUPFAM" id="SSF51971">
    <property type="entry name" value="Nucleotide-binding domain"/>
    <property type="match status" value="1"/>
</dbReference>
<keyword evidence="7" id="KW-0560">Oxidoreductase</keyword>
<comment type="cofactor">
    <cofactor evidence="2">
        <name>[4Fe-4S] cluster</name>
        <dbReference type="ChEBI" id="CHEBI:49883"/>
    </cofactor>
</comment>
<dbReference type="Proteomes" id="UP000478463">
    <property type="component" value="Chromosome"/>
</dbReference>
<evidence type="ECO:0000256" key="6">
    <source>
        <dbReference type="ARBA" id="ARBA00022723"/>
    </source>
</evidence>
<dbReference type="KEGG" id="egd:GS424_014840"/>
<dbReference type="PROSITE" id="PS51257">
    <property type="entry name" value="PROKAR_LIPOPROTEIN"/>
    <property type="match status" value="1"/>
</dbReference>
<evidence type="ECO:0000256" key="2">
    <source>
        <dbReference type="ARBA" id="ARBA00001966"/>
    </source>
</evidence>
<dbReference type="InterPro" id="IPR023753">
    <property type="entry name" value="FAD/NAD-binding_dom"/>
</dbReference>
<proteinExistence type="inferred from homology"/>
<dbReference type="GO" id="GO:0010181">
    <property type="term" value="F:FMN binding"/>
    <property type="evidence" value="ECO:0007669"/>
    <property type="project" value="InterPro"/>
</dbReference>
<dbReference type="Gene3D" id="3.20.20.70">
    <property type="entry name" value="Aldolase class I"/>
    <property type="match status" value="1"/>
</dbReference>
<feature type="domain" description="FAD/NAD(P)-binding" evidence="11">
    <location>
        <begin position="496"/>
        <end position="727"/>
    </location>
</feature>
<dbReference type="InterPro" id="IPR051793">
    <property type="entry name" value="NADH:flavin_oxidoreductase"/>
</dbReference>
<dbReference type="PANTHER" id="PTHR42917">
    <property type="entry name" value="2,4-DIENOYL-COA REDUCTASE"/>
    <property type="match status" value="1"/>
</dbReference>
<dbReference type="PRINTS" id="PR00368">
    <property type="entry name" value="FADPNR"/>
</dbReference>
<comment type="cofactor">
    <cofactor evidence="1">
        <name>FMN</name>
        <dbReference type="ChEBI" id="CHEBI:58210"/>
    </cofactor>
</comment>
<dbReference type="GO" id="GO:0016491">
    <property type="term" value="F:oxidoreductase activity"/>
    <property type="evidence" value="ECO:0007669"/>
    <property type="project" value="UniProtKB-KW"/>
</dbReference>
<keyword evidence="6" id="KW-0479">Metal-binding</keyword>
<dbReference type="Gene3D" id="3.40.50.720">
    <property type="entry name" value="NAD(P)-binding Rossmann-like Domain"/>
    <property type="match status" value="1"/>
</dbReference>
<gene>
    <name evidence="12" type="ORF">GS424_014840</name>
</gene>
<dbReference type="InterPro" id="IPR036188">
    <property type="entry name" value="FAD/NAD-bd_sf"/>
</dbReference>
<dbReference type="Gene3D" id="3.50.50.60">
    <property type="entry name" value="FAD/NAD(P)-binding domain"/>
    <property type="match status" value="1"/>
</dbReference>
<evidence type="ECO:0000259" key="11">
    <source>
        <dbReference type="Pfam" id="PF07992"/>
    </source>
</evidence>
<keyword evidence="5" id="KW-0288">FMN</keyword>
<dbReference type="Pfam" id="PF00724">
    <property type="entry name" value="Oxidored_FMN"/>
    <property type="match status" value="1"/>
</dbReference>
<evidence type="ECO:0000313" key="13">
    <source>
        <dbReference type="Proteomes" id="UP000478463"/>
    </source>
</evidence>
<evidence type="ECO:0000259" key="10">
    <source>
        <dbReference type="Pfam" id="PF00724"/>
    </source>
</evidence>
<protein>
    <submittedName>
        <fullName evidence="12">FAD-dependent oxidoreductase</fullName>
    </submittedName>
</protein>
<dbReference type="GO" id="GO:0051536">
    <property type="term" value="F:iron-sulfur cluster binding"/>
    <property type="evidence" value="ECO:0007669"/>
    <property type="project" value="UniProtKB-KW"/>
</dbReference>
<evidence type="ECO:0000313" key="12">
    <source>
        <dbReference type="EMBL" id="QOS67762.1"/>
    </source>
</evidence>
<name>A0A6L7INZ6_9ACTN</name>
<keyword evidence="4" id="KW-0285">Flavoprotein</keyword>
<evidence type="ECO:0000256" key="9">
    <source>
        <dbReference type="ARBA" id="ARBA00023014"/>
    </source>
</evidence>
<evidence type="ECO:0000256" key="7">
    <source>
        <dbReference type="ARBA" id="ARBA00023002"/>
    </source>
</evidence>
<dbReference type="Pfam" id="PF07992">
    <property type="entry name" value="Pyr_redox_2"/>
    <property type="match status" value="1"/>
</dbReference>
<evidence type="ECO:0000256" key="3">
    <source>
        <dbReference type="ARBA" id="ARBA00011048"/>
    </source>
</evidence>